<feature type="compositionally biased region" description="Polar residues" evidence="1">
    <location>
        <begin position="33"/>
        <end position="48"/>
    </location>
</feature>
<evidence type="ECO:0000256" key="1">
    <source>
        <dbReference type="SAM" id="MobiDB-lite"/>
    </source>
</evidence>
<keyword evidence="3" id="KW-1185">Reference proteome</keyword>
<organism evidence="2 3">
    <name type="scientific">Stieleria maiorica</name>
    <dbReference type="NCBI Taxonomy" id="2795974"/>
    <lineage>
        <taxon>Bacteria</taxon>
        <taxon>Pseudomonadati</taxon>
        <taxon>Planctomycetota</taxon>
        <taxon>Planctomycetia</taxon>
        <taxon>Pirellulales</taxon>
        <taxon>Pirellulaceae</taxon>
        <taxon>Stieleria</taxon>
    </lineage>
</organism>
<feature type="region of interest" description="Disordered" evidence="1">
    <location>
        <begin position="33"/>
        <end position="77"/>
    </location>
</feature>
<dbReference type="KEGG" id="smam:Mal15_06810"/>
<dbReference type="EMBL" id="CP036264">
    <property type="protein sequence ID" value="QEF96653.1"/>
    <property type="molecule type" value="Genomic_DNA"/>
</dbReference>
<evidence type="ECO:0000313" key="2">
    <source>
        <dbReference type="EMBL" id="QEF96653.1"/>
    </source>
</evidence>
<protein>
    <submittedName>
        <fullName evidence="2">Uncharacterized protein</fullName>
    </submittedName>
</protein>
<sequence length="77" mass="8410">MHRSFRTLTGVRQADQIKRAIRFDDAFGVSPCSPNSASCEKSPCSPNSARARKSEALRRADLGEDGDCPAQSKTKLQ</sequence>
<reference evidence="2 3" key="1">
    <citation type="submission" date="2019-02" db="EMBL/GenBank/DDBJ databases">
        <title>Planctomycetal bacteria perform biofilm scaping via a novel small molecule.</title>
        <authorList>
            <person name="Jeske O."/>
            <person name="Boedeker C."/>
            <person name="Wiegand S."/>
            <person name="Breitling P."/>
            <person name="Kallscheuer N."/>
            <person name="Jogler M."/>
            <person name="Rohde M."/>
            <person name="Petersen J."/>
            <person name="Medema M.H."/>
            <person name="Surup F."/>
            <person name="Jogler C."/>
        </authorList>
    </citation>
    <scope>NUCLEOTIDE SEQUENCE [LARGE SCALE GENOMIC DNA]</scope>
    <source>
        <strain evidence="2 3">Mal15</strain>
    </source>
</reference>
<dbReference type="AlphaFoldDB" id="A0A5B9M7L6"/>
<accession>A0A5B9M7L6</accession>
<proteinExistence type="predicted"/>
<name>A0A5B9M7L6_9BACT</name>
<dbReference type="Proteomes" id="UP000321353">
    <property type="component" value="Chromosome"/>
</dbReference>
<gene>
    <name evidence="2" type="ORF">Mal15_06810</name>
</gene>
<evidence type="ECO:0000313" key="3">
    <source>
        <dbReference type="Proteomes" id="UP000321353"/>
    </source>
</evidence>
<feature type="compositionally biased region" description="Basic and acidic residues" evidence="1">
    <location>
        <begin position="52"/>
        <end position="62"/>
    </location>
</feature>